<name>A0ABT5AQV6_9CYAN</name>
<dbReference type="Gene3D" id="2.60.120.10">
    <property type="entry name" value="Jelly Rolls"/>
    <property type="match status" value="1"/>
</dbReference>
<dbReference type="CDD" id="cd00438">
    <property type="entry name" value="cupin_RmlC"/>
    <property type="match status" value="1"/>
</dbReference>
<evidence type="ECO:0000256" key="1">
    <source>
        <dbReference type="RuleBase" id="RU364069"/>
    </source>
</evidence>
<evidence type="ECO:0000313" key="3">
    <source>
        <dbReference type="Proteomes" id="UP001212499"/>
    </source>
</evidence>
<keyword evidence="3" id="KW-1185">Reference proteome</keyword>
<comment type="similarity">
    <text evidence="1">Belongs to the dTDP-4-dehydrorhamnose 3,5-epimerase family.</text>
</comment>
<accession>A0ABT5AQV6</accession>
<dbReference type="InterPro" id="IPR000888">
    <property type="entry name" value="RmlC-like"/>
</dbReference>
<keyword evidence="1 2" id="KW-0413">Isomerase</keyword>
<reference evidence="2 3" key="1">
    <citation type="submission" date="2023-01" db="EMBL/GenBank/DDBJ databases">
        <title>Genomes from the Australian National Cyanobacteria Reference Collection.</title>
        <authorList>
            <person name="Willis A."/>
            <person name="Lee E.M.F."/>
        </authorList>
    </citation>
    <scope>NUCLEOTIDE SEQUENCE [LARGE SCALE GENOMIC DNA]</scope>
    <source>
        <strain evidence="2 3">CS-1033</strain>
    </source>
</reference>
<comment type="caution">
    <text evidence="2">The sequence shown here is derived from an EMBL/GenBank/DDBJ whole genome shotgun (WGS) entry which is preliminary data.</text>
</comment>
<dbReference type="Proteomes" id="UP001212499">
    <property type="component" value="Unassembled WGS sequence"/>
</dbReference>
<protein>
    <recommendedName>
        <fullName evidence="1">dTDP-4-dehydrorhamnose 3,5-epimerase</fullName>
        <ecNumber evidence="1">5.1.3.13</ecNumber>
    </recommendedName>
    <alternativeName>
        <fullName evidence="1">Thymidine diphospho-4-keto-rhamnose 3,5-epimerase</fullName>
    </alternativeName>
</protein>
<sequence length="181" mass="20533">MKVTPTEIPEVHLIEPQVFADSRGFFWESYNQQKFTEQLGITVNFVQDNHSGSQQNVLRGLHYQIIQPQGKLVRAVVGTIFDVAVDIRKSSPTCGKWVGYELSAENKHQMWIPPGFAHGFLVLSATAEVIYKTTDYYCPQGDRTISWDDPDLGIDWPIKAKPILSDKDTQGQAFRTAQIYE</sequence>
<dbReference type="SUPFAM" id="SSF51182">
    <property type="entry name" value="RmlC-like cupins"/>
    <property type="match status" value="1"/>
</dbReference>
<dbReference type="Pfam" id="PF00908">
    <property type="entry name" value="dTDP_sugar_isom"/>
    <property type="match status" value="1"/>
</dbReference>
<dbReference type="NCBIfam" id="TIGR01221">
    <property type="entry name" value="rmlC"/>
    <property type="match status" value="1"/>
</dbReference>
<dbReference type="InterPro" id="IPR014710">
    <property type="entry name" value="RmlC-like_jellyroll"/>
</dbReference>
<dbReference type="EMBL" id="JAQMUH010000069">
    <property type="protein sequence ID" value="MDB9539113.1"/>
    <property type="molecule type" value="Genomic_DNA"/>
</dbReference>
<organism evidence="2 3">
    <name type="scientific">Anabaenopsis arnoldii</name>
    <dbReference type="NCBI Taxonomy" id="2152938"/>
    <lineage>
        <taxon>Bacteria</taxon>
        <taxon>Bacillati</taxon>
        <taxon>Cyanobacteriota</taxon>
        <taxon>Cyanophyceae</taxon>
        <taxon>Nostocales</taxon>
        <taxon>Nodulariaceae</taxon>
        <taxon>Anabaenopsis</taxon>
    </lineage>
</organism>
<evidence type="ECO:0000313" key="2">
    <source>
        <dbReference type="EMBL" id="MDB9539113.1"/>
    </source>
</evidence>
<dbReference type="RefSeq" id="WP_271731847.1">
    <property type="nucleotide sequence ID" value="NZ_JANQDP010000069.1"/>
</dbReference>
<dbReference type="PANTHER" id="PTHR21047">
    <property type="entry name" value="DTDP-6-DEOXY-D-GLUCOSE-3,5 EPIMERASE"/>
    <property type="match status" value="1"/>
</dbReference>
<dbReference type="InterPro" id="IPR011051">
    <property type="entry name" value="RmlC_Cupin_sf"/>
</dbReference>
<gene>
    <name evidence="2" type="primary">rfbC</name>
    <name evidence="2" type="ORF">PN457_05465</name>
</gene>
<comment type="function">
    <text evidence="1">Catalyzes the epimerization of the C3' and C5'positions of dTDP-6-deoxy-D-xylo-4-hexulose, forming dTDP-6-deoxy-L-lyxo-4-hexulose.</text>
</comment>
<dbReference type="GO" id="GO:0008830">
    <property type="term" value="F:dTDP-4-dehydrorhamnose 3,5-epimerase activity"/>
    <property type="evidence" value="ECO:0007669"/>
    <property type="project" value="UniProtKB-EC"/>
</dbReference>
<comment type="subunit">
    <text evidence="1">Homodimer.</text>
</comment>
<comment type="pathway">
    <text evidence="1">Carbohydrate biosynthesis; dTDP-L-rhamnose biosynthesis.</text>
</comment>
<comment type="catalytic activity">
    <reaction evidence="1">
        <text>dTDP-4-dehydro-6-deoxy-alpha-D-glucose = dTDP-4-dehydro-beta-L-rhamnose</text>
        <dbReference type="Rhea" id="RHEA:16969"/>
        <dbReference type="ChEBI" id="CHEBI:57649"/>
        <dbReference type="ChEBI" id="CHEBI:62830"/>
        <dbReference type="EC" id="5.1.3.13"/>
    </reaction>
</comment>
<dbReference type="PANTHER" id="PTHR21047:SF2">
    <property type="entry name" value="THYMIDINE DIPHOSPHO-4-KETO-RHAMNOSE 3,5-EPIMERASE"/>
    <property type="match status" value="1"/>
</dbReference>
<dbReference type="EC" id="5.1.3.13" evidence="1"/>
<proteinExistence type="inferred from homology"/>